<proteinExistence type="predicted"/>
<dbReference type="RefSeq" id="XP_014564267.1">
    <property type="nucleotide sequence ID" value="XM_014708781.1"/>
</dbReference>
<dbReference type="STRING" id="1354746.A0A0B2UMP0"/>
<dbReference type="SUPFAM" id="SSF46565">
    <property type="entry name" value="Chaperone J-domain"/>
    <property type="match status" value="1"/>
</dbReference>
<comment type="subcellular location">
    <subcellularLocation>
        <location evidence="1">Membrane</location>
        <topology evidence="1">Lipid-anchor</topology>
    </subcellularLocation>
</comment>
<dbReference type="GO" id="GO:0016020">
    <property type="term" value="C:membrane"/>
    <property type="evidence" value="ECO:0007669"/>
    <property type="project" value="UniProtKB-SubCell"/>
</dbReference>
<evidence type="ECO:0000313" key="9">
    <source>
        <dbReference type="Proteomes" id="UP000031056"/>
    </source>
</evidence>
<comment type="caution">
    <text evidence="8">The sequence shown here is derived from an EMBL/GenBank/DDBJ whole genome shotgun (WGS) entry which is preliminary data.</text>
</comment>
<dbReference type="AlphaFoldDB" id="A0A0B2UMP0"/>
<dbReference type="InterPro" id="IPR036869">
    <property type="entry name" value="J_dom_sf"/>
</dbReference>
<keyword evidence="5" id="KW-0449">Lipoprotein</keyword>
<evidence type="ECO:0000259" key="7">
    <source>
        <dbReference type="PROSITE" id="PS50076"/>
    </source>
</evidence>
<dbReference type="Pfam" id="PF00226">
    <property type="entry name" value="DnaJ"/>
    <property type="match status" value="1"/>
</dbReference>
<dbReference type="InParanoid" id="A0A0B2UMP0"/>
<organism evidence="8 9">
    <name type="scientific">Ordospora colligata OC4</name>
    <dbReference type="NCBI Taxonomy" id="1354746"/>
    <lineage>
        <taxon>Eukaryota</taxon>
        <taxon>Fungi</taxon>
        <taxon>Fungi incertae sedis</taxon>
        <taxon>Microsporidia</taxon>
        <taxon>Ordosporidae</taxon>
        <taxon>Ordospora</taxon>
    </lineage>
</organism>
<feature type="transmembrane region" description="Helical" evidence="6">
    <location>
        <begin position="89"/>
        <end position="110"/>
    </location>
</feature>
<feature type="domain" description="J" evidence="7">
    <location>
        <begin position="2"/>
        <end position="64"/>
    </location>
</feature>
<feature type="transmembrane region" description="Helical" evidence="6">
    <location>
        <begin position="182"/>
        <end position="203"/>
    </location>
</feature>
<accession>A0A0B2UMP0</accession>
<dbReference type="CDD" id="cd06257">
    <property type="entry name" value="DnaJ"/>
    <property type="match status" value="1"/>
</dbReference>
<evidence type="ECO:0000256" key="6">
    <source>
        <dbReference type="SAM" id="Phobius"/>
    </source>
</evidence>
<dbReference type="PRINTS" id="PR00625">
    <property type="entry name" value="JDOMAIN"/>
</dbReference>
<name>A0A0B2UMP0_9MICR</name>
<dbReference type="GO" id="GO:0005737">
    <property type="term" value="C:cytoplasm"/>
    <property type="evidence" value="ECO:0007669"/>
    <property type="project" value="UniProtKB-ARBA"/>
</dbReference>
<gene>
    <name evidence="8" type="ORF">M896_020610</name>
</gene>
<evidence type="ECO:0000313" key="8">
    <source>
        <dbReference type="EMBL" id="KHN70225.1"/>
    </source>
</evidence>
<keyword evidence="2 6" id="KW-0472">Membrane</keyword>
<evidence type="ECO:0000256" key="2">
    <source>
        <dbReference type="ARBA" id="ARBA00023136"/>
    </source>
</evidence>
<feature type="transmembrane region" description="Helical" evidence="6">
    <location>
        <begin position="116"/>
        <end position="136"/>
    </location>
</feature>
<dbReference type="InterPro" id="IPR001623">
    <property type="entry name" value="DnaJ_domain"/>
</dbReference>
<keyword evidence="6" id="KW-0812">Transmembrane</keyword>
<feature type="transmembrane region" description="Helical" evidence="6">
    <location>
        <begin position="224"/>
        <end position="242"/>
    </location>
</feature>
<evidence type="ECO:0000256" key="5">
    <source>
        <dbReference type="ARBA" id="ARBA00023288"/>
    </source>
</evidence>
<evidence type="ECO:0000256" key="4">
    <source>
        <dbReference type="ARBA" id="ARBA00023186"/>
    </source>
</evidence>
<dbReference type="HOGENOM" id="CLU_829071_0_0_1"/>
<dbReference type="GeneID" id="26261156"/>
<keyword evidence="4" id="KW-0143">Chaperone</keyword>
<dbReference type="EMBL" id="JOKQ01000002">
    <property type="protein sequence ID" value="KHN70225.1"/>
    <property type="molecule type" value="Genomic_DNA"/>
</dbReference>
<evidence type="ECO:0000256" key="3">
    <source>
        <dbReference type="ARBA" id="ARBA00023139"/>
    </source>
</evidence>
<dbReference type="SMART" id="SM00271">
    <property type="entry name" value="DnaJ"/>
    <property type="match status" value="1"/>
</dbReference>
<feature type="transmembrane region" description="Helical" evidence="6">
    <location>
        <begin position="156"/>
        <end position="176"/>
    </location>
</feature>
<keyword evidence="9" id="KW-1185">Reference proteome</keyword>
<dbReference type="InterPro" id="IPR051434">
    <property type="entry name" value="DnaJ_C_subfamily_member5"/>
</dbReference>
<feature type="transmembrane region" description="Helical" evidence="6">
    <location>
        <begin position="262"/>
        <end position="283"/>
    </location>
</feature>
<dbReference type="PANTHER" id="PTHR44027:SF7">
    <property type="entry name" value="DNAJ HOMOLOG SUBFAMILY C MEMBER 5 HOMOLOG"/>
    <property type="match status" value="1"/>
</dbReference>
<sequence>MSLYDVLRIPKNGTKDDVEHAYRLLARQYFRNQEAIDQTGFAEINKAYTILKDEHKRSFYNMFGDLSIQLLLQSKDSYIITRIFDRFNVLMYFFASIMIEIALFVLPFLVAHEISVSVYMSIPLGIATVAIIVSAIRSIASLSKVYGFGNELKNVVCRSITFVLVIAVYFNYMLYADGAVKSLAIPICIFVGLQGLVVLNSILSWKLSGQTEDFNKKKILIDRIWKLVMFATLVTHVVPSFIKPLLFLEGIWNHINRKYSVFVNACVTLPSIFYISTFSLILAGFKSAVIYIPLGIFMTLIIGTNGFIIATIVNINPKSKYNSNISGSLPYYEV</sequence>
<keyword evidence="6" id="KW-1133">Transmembrane helix</keyword>
<evidence type="ECO:0000256" key="1">
    <source>
        <dbReference type="ARBA" id="ARBA00004635"/>
    </source>
</evidence>
<keyword evidence="3" id="KW-0564">Palmitate</keyword>
<reference evidence="8 9" key="1">
    <citation type="journal article" date="2014" name="MBio">
        <title>The Ordospora colligata genome; evolution of extreme reduction in microsporidia and host-to-parasite horizontal gene transfer.</title>
        <authorList>
            <person name="Pombert J.-F."/>
            <person name="Haag K.L."/>
            <person name="Beidas S."/>
            <person name="Ebert D."/>
            <person name="Keeling P.J."/>
        </authorList>
    </citation>
    <scope>NUCLEOTIDE SEQUENCE [LARGE SCALE GENOMIC DNA]</scope>
    <source>
        <strain evidence="8 9">OC4</strain>
    </source>
</reference>
<dbReference type="PANTHER" id="PTHR44027">
    <property type="entry name" value="DNAJ HOMOLOG SUBFAMILY C MEMBER 5 HOMOLOG"/>
    <property type="match status" value="1"/>
</dbReference>
<dbReference type="Proteomes" id="UP000031056">
    <property type="component" value="Unassembled WGS sequence"/>
</dbReference>
<dbReference type="Gene3D" id="1.10.287.110">
    <property type="entry name" value="DnaJ domain"/>
    <property type="match status" value="1"/>
</dbReference>
<protein>
    <recommendedName>
        <fullName evidence="7">J domain-containing protein</fullName>
    </recommendedName>
</protein>
<dbReference type="VEuPathDB" id="MicrosporidiaDB:M896_020610"/>
<dbReference type="PROSITE" id="PS50076">
    <property type="entry name" value="DNAJ_2"/>
    <property type="match status" value="1"/>
</dbReference>
<dbReference type="OrthoDB" id="2190196at2759"/>
<feature type="transmembrane region" description="Helical" evidence="6">
    <location>
        <begin position="290"/>
        <end position="313"/>
    </location>
</feature>